<sequence length="202" mass="22080">MGSCVSSHKRKNSDMKLHKSISSKSDQLIFSPVKPIGDLGSKLQPDPSTNFPDLGSEEEAFFDSQAWLDSDCDDDFMSVNGEFTPSRGNTPVHSFITAAPQVNKAFFEDSALGGTIKNQAFPCDKKMSLSDLFNQSFRAKQDAADEQNTSGCSSDTNCSSSLQSSERTPNGNFKAEREKSLMSLQCCLPNLGKQVTLLKETR</sequence>
<dbReference type="InterPro" id="IPR038947">
    <property type="entry name" value="At3g27210-like"/>
</dbReference>
<feature type="region of interest" description="Disordered" evidence="1">
    <location>
        <begin position="144"/>
        <end position="173"/>
    </location>
</feature>
<gene>
    <name evidence="2" type="ORF">POM88_021702</name>
</gene>
<feature type="region of interest" description="Disordered" evidence="1">
    <location>
        <begin position="1"/>
        <end position="23"/>
    </location>
</feature>
<reference evidence="2" key="2">
    <citation type="submission" date="2023-05" db="EMBL/GenBank/DDBJ databases">
        <authorList>
            <person name="Schelkunov M.I."/>
        </authorList>
    </citation>
    <scope>NUCLEOTIDE SEQUENCE</scope>
    <source>
        <strain evidence="2">Hsosn_3</strain>
        <tissue evidence="2">Leaf</tissue>
    </source>
</reference>
<dbReference type="Proteomes" id="UP001237642">
    <property type="component" value="Unassembled WGS sequence"/>
</dbReference>
<dbReference type="PANTHER" id="PTHR34280:SF2">
    <property type="entry name" value="OS01G0920100 PROTEIN"/>
    <property type="match status" value="1"/>
</dbReference>
<comment type="caution">
    <text evidence="2">The sequence shown here is derived from an EMBL/GenBank/DDBJ whole genome shotgun (WGS) entry which is preliminary data.</text>
</comment>
<name>A0AAD8IGC7_9APIA</name>
<evidence type="ECO:0000256" key="1">
    <source>
        <dbReference type="SAM" id="MobiDB-lite"/>
    </source>
</evidence>
<keyword evidence="3" id="KW-1185">Reference proteome</keyword>
<evidence type="ECO:0000313" key="3">
    <source>
        <dbReference type="Proteomes" id="UP001237642"/>
    </source>
</evidence>
<dbReference type="GO" id="GO:0016301">
    <property type="term" value="F:kinase activity"/>
    <property type="evidence" value="ECO:0007669"/>
    <property type="project" value="UniProtKB-KW"/>
</dbReference>
<evidence type="ECO:0000313" key="2">
    <source>
        <dbReference type="EMBL" id="KAK1383967.1"/>
    </source>
</evidence>
<keyword evidence="2" id="KW-0418">Kinase</keyword>
<keyword evidence="2" id="KW-0808">Transferase</keyword>
<protein>
    <submittedName>
        <fullName evidence="2">Adenylate kinase 1</fullName>
    </submittedName>
</protein>
<proteinExistence type="predicted"/>
<organism evidence="2 3">
    <name type="scientific">Heracleum sosnowskyi</name>
    <dbReference type="NCBI Taxonomy" id="360622"/>
    <lineage>
        <taxon>Eukaryota</taxon>
        <taxon>Viridiplantae</taxon>
        <taxon>Streptophyta</taxon>
        <taxon>Embryophyta</taxon>
        <taxon>Tracheophyta</taxon>
        <taxon>Spermatophyta</taxon>
        <taxon>Magnoliopsida</taxon>
        <taxon>eudicotyledons</taxon>
        <taxon>Gunneridae</taxon>
        <taxon>Pentapetalae</taxon>
        <taxon>asterids</taxon>
        <taxon>campanulids</taxon>
        <taxon>Apiales</taxon>
        <taxon>Apiaceae</taxon>
        <taxon>Apioideae</taxon>
        <taxon>apioid superclade</taxon>
        <taxon>Tordylieae</taxon>
        <taxon>Tordyliinae</taxon>
        <taxon>Heracleum</taxon>
    </lineage>
</organism>
<feature type="compositionally biased region" description="Low complexity" evidence="1">
    <location>
        <begin position="148"/>
        <end position="165"/>
    </location>
</feature>
<dbReference type="AlphaFoldDB" id="A0AAD8IGC7"/>
<dbReference type="EMBL" id="JAUIZM010000005">
    <property type="protein sequence ID" value="KAK1383967.1"/>
    <property type="molecule type" value="Genomic_DNA"/>
</dbReference>
<dbReference type="PANTHER" id="PTHR34280">
    <property type="entry name" value="OS01G0920100 PROTEIN"/>
    <property type="match status" value="1"/>
</dbReference>
<accession>A0AAD8IGC7</accession>
<reference evidence="2" key="1">
    <citation type="submission" date="2023-02" db="EMBL/GenBank/DDBJ databases">
        <title>Genome of toxic invasive species Heracleum sosnowskyi carries increased number of genes despite the absence of recent whole-genome duplications.</title>
        <authorList>
            <person name="Schelkunov M."/>
            <person name="Shtratnikova V."/>
            <person name="Makarenko M."/>
            <person name="Klepikova A."/>
            <person name="Omelchenko D."/>
            <person name="Novikova G."/>
            <person name="Obukhova E."/>
            <person name="Bogdanov V."/>
            <person name="Penin A."/>
            <person name="Logacheva M."/>
        </authorList>
    </citation>
    <scope>NUCLEOTIDE SEQUENCE</scope>
    <source>
        <strain evidence="2">Hsosn_3</strain>
        <tissue evidence="2">Leaf</tissue>
    </source>
</reference>